<dbReference type="AlphaFoldDB" id="A0A8I1MUF0"/>
<comment type="subcellular location">
    <subcellularLocation>
        <location evidence="1">Membrane</location>
        <topology evidence="1">Multi-pass membrane protein</topology>
    </subcellularLocation>
</comment>
<evidence type="ECO:0000256" key="1">
    <source>
        <dbReference type="ARBA" id="ARBA00004141"/>
    </source>
</evidence>
<feature type="transmembrane region" description="Helical" evidence="7">
    <location>
        <begin position="156"/>
        <end position="174"/>
    </location>
</feature>
<feature type="transmembrane region" description="Helical" evidence="7">
    <location>
        <begin position="234"/>
        <end position="259"/>
    </location>
</feature>
<keyword evidence="2" id="KW-0813">Transport</keyword>
<keyword evidence="5 7" id="KW-1133">Transmembrane helix</keyword>
<keyword evidence="3 7" id="KW-0812">Transmembrane</keyword>
<name>A0A8I1MUF0_THIA3</name>
<dbReference type="PANTHER" id="PTHR11706:SF33">
    <property type="entry name" value="NATURAL RESISTANCE-ASSOCIATED MACROPHAGE PROTEIN 2"/>
    <property type="match status" value="1"/>
</dbReference>
<keyword evidence="6 7" id="KW-0472">Membrane</keyword>
<evidence type="ECO:0000256" key="2">
    <source>
        <dbReference type="ARBA" id="ARBA00022448"/>
    </source>
</evidence>
<evidence type="ECO:0000256" key="3">
    <source>
        <dbReference type="ARBA" id="ARBA00022692"/>
    </source>
</evidence>
<feature type="transmembrane region" description="Helical" evidence="7">
    <location>
        <begin position="132"/>
        <end position="149"/>
    </location>
</feature>
<feature type="transmembrane region" description="Helical" evidence="7">
    <location>
        <begin position="289"/>
        <end position="311"/>
    </location>
</feature>
<evidence type="ECO:0000256" key="6">
    <source>
        <dbReference type="ARBA" id="ARBA00023136"/>
    </source>
</evidence>
<dbReference type="PANTHER" id="PTHR11706">
    <property type="entry name" value="SOLUTE CARRIER PROTEIN FAMILY 11 MEMBER"/>
    <property type="match status" value="1"/>
</dbReference>
<protein>
    <submittedName>
        <fullName evidence="8">Divalent metal cation transporter</fullName>
    </submittedName>
</protein>
<dbReference type="Pfam" id="PF01566">
    <property type="entry name" value="Nramp"/>
    <property type="match status" value="1"/>
</dbReference>
<dbReference type="Proteomes" id="UP000664800">
    <property type="component" value="Unassembled WGS sequence"/>
</dbReference>
<feature type="transmembrane region" description="Helical" evidence="7">
    <location>
        <begin position="20"/>
        <end position="45"/>
    </location>
</feature>
<proteinExistence type="predicted"/>
<evidence type="ECO:0000313" key="9">
    <source>
        <dbReference type="Proteomes" id="UP000664800"/>
    </source>
</evidence>
<dbReference type="GO" id="GO:0015293">
    <property type="term" value="F:symporter activity"/>
    <property type="evidence" value="ECO:0007669"/>
    <property type="project" value="UniProtKB-KW"/>
</dbReference>
<feature type="transmembrane region" description="Helical" evidence="7">
    <location>
        <begin position="332"/>
        <end position="351"/>
    </location>
</feature>
<dbReference type="RefSeq" id="WP_276727474.1">
    <property type="nucleotide sequence ID" value="NZ_JAFKMR010000010.1"/>
</dbReference>
<dbReference type="EMBL" id="JAFKMR010000010">
    <property type="protein sequence ID" value="MBN8743127.1"/>
    <property type="molecule type" value="Genomic_DNA"/>
</dbReference>
<keyword evidence="4" id="KW-0769">Symport</keyword>
<comment type="caution">
    <text evidence="8">The sequence shown here is derived from an EMBL/GenBank/DDBJ whole genome shotgun (WGS) entry which is preliminary data.</text>
</comment>
<sequence length="418" mass="43666">MSASSTLPQPGPRALSRLAIFLAVLGPGLVVMLADTDVGSVITAAQSGAQWGYQLLSLQLVLIPILYVVQELTVRLGIFTGKGHGELIRETFGARWAWVSVAGLAVASVGAIITEFSGVAGVGALFGVPRGWSLGLAAIFLLAVVWTGSYRRVERIAIALGLFELVFVWVAFRAPIDGAQVLQGLGHVPVQHPAYWYLVAANIGAVIMPWMVFYQQSAVADKGLKPEQYAAARWDTAVGAALTQLIMAAVLMVTAAVLWSGHSTAPLNTVGQIAQALAPTLGETLGRTVFGLGILGAAMVAAIVVALAAAWGFGEVTGYKHSLELHPRQAPWFYTVFSAGVIGGALVVAFVPDLVALSIGVEVMNALMLPLVLGFLVALAAKALPPEHRLRGAYFWVVVAVVVLTAGLGVYGGLSSLV</sequence>
<dbReference type="GO" id="GO:0034755">
    <property type="term" value="P:iron ion transmembrane transport"/>
    <property type="evidence" value="ECO:0007669"/>
    <property type="project" value="TreeGrafter"/>
</dbReference>
<dbReference type="GO" id="GO:0015086">
    <property type="term" value="F:cadmium ion transmembrane transporter activity"/>
    <property type="evidence" value="ECO:0007669"/>
    <property type="project" value="TreeGrafter"/>
</dbReference>
<feature type="transmembrane region" description="Helical" evidence="7">
    <location>
        <begin position="363"/>
        <end position="381"/>
    </location>
</feature>
<feature type="transmembrane region" description="Helical" evidence="7">
    <location>
        <begin position="51"/>
        <end position="69"/>
    </location>
</feature>
<reference evidence="8" key="1">
    <citation type="submission" date="2021-02" db="EMBL/GenBank/DDBJ databases">
        <title>Thiocyanate and organic carbon inputs drive convergent selection for specific autotrophic Afipia and Thiobacillus strains within complex microbiomes.</title>
        <authorList>
            <person name="Huddy R.J."/>
            <person name="Sachdeva R."/>
            <person name="Kadzinga F."/>
            <person name="Kantor R.S."/>
            <person name="Harrison S.T.L."/>
            <person name="Banfield J.F."/>
        </authorList>
    </citation>
    <scope>NUCLEOTIDE SEQUENCE</scope>
    <source>
        <strain evidence="8">SCN18_13_7_16_R3_B_64_19</strain>
    </source>
</reference>
<accession>A0A8I1MUF0</accession>
<evidence type="ECO:0000313" key="8">
    <source>
        <dbReference type="EMBL" id="MBN8743127.1"/>
    </source>
</evidence>
<dbReference type="GO" id="GO:0005886">
    <property type="term" value="C:plasma membrane"/>
    <property type="evidence" value="ECO:0007669"/>
    <property type="project" value="TreeGrafter"/>
</dbReference>
<dbReference type="GO" id="GO:0005384">
    <property type="term" value="F:manganese ion transmembrane transporter activity"/>
    <property type="evidence" value="ECO:0007669"/>
    <property type="project" value="TreeGrafter"/>
</dbReference>
<feature type="transmembrane region" description="Helical" evidence="7">
    <location>
        <begin position="194"/>
        <end position="213"/>
    </location>
</feature>
<evidence type="ECO:0000256" key="7">
    <source>
        <dbReference type="SAM" id="Phobius"/>
    </source>
</evidence>
<feature type="transmembrane region" description="Helical" evidence="7">
    <location>
        <begin position="393"/>
        <end position="414"/>
    </location>
</feature>
<gene>
    <name evidence="8" type="ORF">J0I24_02360</name>
</gene>
<dbReference type="InterPro" id="IPR001046">
    <property type="entry name" value="NRAMP_fam"/>
</dbReference>
<organism evidence="8 9">
    <name type="scientific">Thiomonas arsenitoxydans (strain DSM 22701 / CIP 110005 / 3As)</name>
    <dbReference type="NCBI Taxonomy" id="426114"/>
    <lineage>
        <taxon>Bacteria</taxon>
        <taxon>Pseudomonadati</taxon>
        <taxon>Pseudomonadota</taxon>
        <taxon>Betaproteobacteria</taxon>
        <taxon>Burkholderiales</taxon>
        <taxon>Thiomonas</taxon>
    </lineage>
</organism>
<evidence type="ECO:0000256" key="4">
    <source>
        <dbReference type="ARBA" id="ARBA00022847"/>
    </source>
</evidence>
<evidence type="ECO:0000256" key="5">
    <source>
        <dbReference type="ARBA" id="ARBA00022989"/>
    </source>
</evidence>
<feature type="transmembrane region" description="Helical" evidence="7">
    <location>
        <begin position="96"/>
        <end position="126"/>
    </location>
</feature>